<proteinExistence type="predicted"/>
<dbReference type="Gene3D" id="3.40.960.10">
    <property type="entry name" value="VSR Endonuclease"/>
    <property type="match status" value="1"/>
</dbReference>
<sequence>MKLEEFYSRLSNKKNNVSIERISSEFKELGLENFLMVTMNEEMEIWDSTEKEIKNLATSPRKADIEEWLRPLLNDIEKYKNDNLITMFFSYLPRKNYYIAVEVANRASIFKTLPNLVPDDTSINHMICFEKREFKNILLLSRLIPWSIGAQGLIGYRIYGSDLSFITDLASFNGKPTIFPKPNDLVHFCGNMFRRDTDPYKIKETREIIEQIMKENVFDTELEMSFFLREKIMVPIQEEYEKTEKFIREHINDENCDIWKAEKEQIYTDLVKSNKIHVRWESEKKLFDLVAKYFEDAIFQHRPSWLCPQSLDIYIPSLRLAFEYQGLQHYEPIDFFGGEESFKRRIELDSKKKALCKKENVTLIEWHYNDTITKKVLFNKIKQSGLSV</sequence>
<protein>
    <submittedName>
        <fullName evidence="1">Uncharacterized protein</fullName>
    </submittedName>
</protein>
<dbReference type="OrthoDB" id="2086462at2"/>
<evidence type="ECO:0000313" key="2">
    <source>
        <dbReference type="Proteomes" id="UP000366051"/>
    </source>
</evidence>
<dbReference type="AlphaFoldDB" id="A0A5Q2N6W9"/>
<dbReference type="Proteomes" id="UP000366051">
    <property type="component" value="Chromosome"/>
</dbReference>
<reference evidence="2" key="1">
    <citation type="submission" date="2019-11" db="EMBL/GenBank/DDBJ databases">
        <title>Genome sequence of Heliorestis convoluta strain HH, an alkaliphilic and minimalistic phototrophic bacterium from a soda lake in Egypt.</title>
        <authorList>
            <person name="Dewey E.D."/>
            <person name="Stokes L.M."/>
            <person name="Burchell B.M."/>
            <person name="Shaffer K.N."/>
            <person name="Huntington A.M."/>
            <person name="Baker J.M."/>
            <person name="Nadendla S."/>
            <person name="Giglio M.G."/>
            <person name="Touchman J.W."/>
            <person name="Blankenship R.E."/>
            <person name="Madigan M.T."/>
            <person name="Sattley W.M."/>
        </authorList>
    </citation>
    <scope>NUCLEOTIDE SEQUENCE [LARGE SCALE GENOMIC DNA]</scope>
    <source>
        <strain evidence="2">HH</strain>
    </source>
</reference>
<dbReference type="RefSeq" id="WP_153726366.1">
    <property type="nucleotide sequence ID" value="NZ_CP045875.1"/>
</dbReference>
<accession>A0A5Q2N6W9</accession>
<dbReference type="EMBL" id="CP045875">
    <property type="protein sequence ID" value="QGG49366.1"/>
    <property type="molecule type" value="Genomic_DNA"/>
</dbReference>
<keyword evidence="2" id="KW-1185">Reference proteome</keyword>
<gene>
    <name evidence="1" type="ORF">FTV88_3300</name>
</gene>
<name>A0A5Q2N6W9_9FIRM</name>
<organism evidence="1 2">
    <name type="scientific">Heliorestis convoluta</name>
    <dbReference type="NCBI Taxonomy" id="356322"/>
    <lineage>
        <taxon>Bacteria</taxon>
        <taxon>Bacillati</taxon>
        <taxon>Bacillota</taxon>
        <taxon>Clostridia</taxon>
        <taxon>Eubacteriales</taxon>
        <taxon>Heliobacteriaceae</taxon>
        <taxon>Heliorestis</taxon>
    </lineage>
</organism>
<evidence type="ECO:0000313" key="1">
    <source>
        <dbReference type="EMBL" id="QGG49366.1"/>
    </source>
</evidence>
<dbReference type="KEGG" id="hcv:FTV88_3300"/>